<keyword evidence="2" id="KW-1185">Reference proteome</keyword>
<name>A0A6G0VKT1_APHCR</name>
<dbReference type="EMBL" id="VUJU01016178">
    <property type="protein sequence ID" value="KAF0690765.1"/>
    <property type="molecule type" value="Genomic_DNA"/>
</dbReference>
<dbReference type="PANTHER" id="PTHR45749">
    <property type="match status" value="1"/>
</dbReference>
<accession>A0A6G0VKT1</accession>
<comment type="caution">
    <text evidence="1">The sequence shown here is derived from an EMBL/GenBank/DDBJ whole genome shotgun (WGS) entry which is preliminary data.</text>
</comment>
<protein>
    <submittedName>
        <fullName evidence="1">Zinc finger MYM-type protein 1</fullName>
    </submittedName>
</protein>
<sequence length="204" mass="23464">MSSWKYVYQRINEHESSKIHNHCVEAYLLFTQNRDINTLLFSVKKDKRKEEVAKNREIFKRIIDCLIFIGKRGLSYRGNNNYDPVIKDHLDTVTQKSIKANKAGSKGRGNSLTFISKTTVDYLISAICTLIKKSISTDVNNAQMYSVMLDTTQDITAKDQCAIVIRYVDNHSVHERLISLVNGKLYRYNGSRFVSITSECLKIK</sequence>
<organism evidence="1 2">
    <name type="scientific">Aphis craccivora</name>
    <name type="common">Cowpea aphid</name>
    <dbReference type="NCBI Taxonomy" id="307492"/>
    <lineage>
        <taxon>Eukaryota</taxon>
        <taxon>Metazoa</taxon>
        <taxon>Ecdysozoa</taxon>
        <taxon>Arthropoda</taxon>
        <taxon>Hexapoda</taxon>
        <taxon>Insecta</taxon>
        <taxon>Pterygota</taxon>
        <taxon>Neoptera</taxon>
        <taxon>Paraneoptera</taxon>
        <taxon>Hemiptera</taxon>
        <taxon>Sternorrhyncha</taxon>
        <taxon>Aphidomorpha</taxon>
        <taxon>Aphidoidea</taxon>
        <taxon>Aphididae</taxon>
        <taxon>Aphidini</taxon>
        <taxon>Aphis</taxon>
        <taxon>Aphis</taxon>
    </lineage>
</organism>
<evidence type="ECO:0000313" key="2">
    <source>
        <dbReference type="Proteomes" id="UP000478052"/>
    </source>
</evidence>
<proteinExistence type="predicted"/>
<dbReference type="Proteomes" id="UP000478052">
    <property type="component" value="Unassembled WGS sequence"/>
</dbReference>
<dbReference type="AlphaFoldDB" id="A0A6G0VKT1"/>
<dbReference type="OrthoDB" id="6782576at2759"/>
<gene>
    <name evidence="1" type="ORF">FWK35_00037517</name>
</gene>
<dbReference type="PANTHER" id="PTHR45749:SF21">
    <property type="entry name" value="DUF4371 DOMAIN-CONTAINING PROTEIN"/>
    <property type="match status" value="1"/>
</dbReference>
<evidence type="ECO:0000313" key="1">
    <source>
        <dbReference type="EMBL" id="KAF0690765.1"/>
    </source>
</evidence>
<reference evidence="1 2" key="1">
    <citation type="submission" date="2019-08" db="EMBL/GenBank/DDBJ databases">
        <title>Whole genome of Aphis craccivora.</title>
        <authorList>
            <person name="Voronova N.V."/>
            <person name="Shulinski R.S."/>
            <person name="Bandarenka Y.V."/>
            <person name="Zhorov D.G."/>
            <person name="Warner D."/>
        </authorList>
    </citation>
    <scope>NUCLEOTIDE SEQUENCE [LARGE SCALE GENOMIC DNA]</scope>
    <source>
        <strain evidence="1">180601</strain>
        <tissue evidence="1">Whole Body</tissue>
    </source>
</reference>